<feature type="domain" description="DUF2345" evidence="2">
    <location>
        <begin position="31"/>
        <end position="183"/>
    </location>
</feature>
<feature type="region of interest" description="Disordered" evidence="1">
    <location>
        <begin position="1"/>
        <end position="37"/>
    </location>
</feature>
<feature type="compositionally biased region" description="Low complexity" evidence="1">
    <location>
        <begin position="15"/>
        <end position="25"/>
    </location>
</feature>
<proteinExistence type="predicted"/>
<evidence type="ECO:0000259" key="2">
    <source>
        <dbReference type="Pfam" id="PF10106"/>
    </source>
</evidence>
<name>A0AA88CAJ4_9BURK</name>
<comment type="caution">
    <text evidence="3">The sequence shown here is derived from an EMBL/GenBank/DDBJ whole genome shotgun (WGS) entry which is preliminary data.</text>
</comment>
<dbReference type="Pfam" id="PF10106">
    <property type="entry name" value="DUF2345"/>
    <property type="match status" value="1"/>
</dbReference>
<gene>
    <name evidence="3" type="ORF">GCM10007388_43840</name>
</gene>
<dbReference type="AlphaFoldDB" id="A0AA88CAJ4"/>
<dbReference type="InterPro" id="IPR018769">
    <property type="entry name" value="VgrG2_DUF2345"/>
</dbReference>
<evidence type="ECO:0000313" key="3">
    <source>
        <dbReference type="EMBL" id="GGZ05363.1"/>
    </source>
</evidence>
<protein>
    <recommendedName>
        <fullName evidence="2">DUF2345 domain-containing protein</fullName>
    </recommendedName>
</protein>
<reference evidence="3" key="1">
    <citation type="journal article" date="2014" name="Int. J. Syst. Evol. Microbiol.">
        <title>Complete genome sequence of Corynebacterium casei LMG S-19264T (=DSM 44701T), isolated from a smear-ripened cheese.</title>
        <authorList>
            <consortium name="US DOE Joint Genome Institute (JGI-PGF)"/>
            <person name="Walter F."/>
            <person name="Albersmeier A."/>
            <person name="Kalinowski J."/>
            <person name="Ruckert C."/>
        </authorList>
    </citation>
    <scope>NUCLEOTIDE SEQUENCE</scope>
    <source>
        <strain evidence="3">KCTC 12344</strain>
    </source>
</reference>
<dbReference type="EMBL" id="BMWW01000009">
    <property type="protein sequence ID" value="GGZ05363.1"/>
    <property type="molecule type" value="Genomic_DNA"/>
</dbReference>
<sequence>MLTAVSGMVESDSLGSAKGSASAKKTSPDGGSLPHSTDPIVAISAKAGLGVTGAGAMQMSNGETISLMSGSDTQFVSGGQMRVHSGQAIGVLGGAVAPGADGLGVQMIAAKDAIDVQAQADTLTVQARDEVNVISANAFVDFAAAKSISLSTAGGANITIDGGNITVQCPGKLVVLAGSKNFDHAVKEQYVLPVLPNSVCPDCLLRAAAVGSPFAARGGR</sequence>
<evidence type="ECO:0000313" key="4">
    <source>
        <dbReference type="Proteomes" id="UP000619512"/>
    </source>
</evidence>
<accession>A0AA88CAJ4</accession>
<organism evidence="3 4">
    <name type="scientific">Pseudoduganella plicata</name>
    <dbReference type="NCBI Taxonomy" id="321984"/>
    <lineage>
        <taxon>Bacteria</taxon>
        <taxon>Pseudomonadati</taxon>
        <taxon>Pseudomonadota</taxon>
        <taxon>Betaproteobacteria</taxon>
        <taxon>Burkholderiales</taxon>
        <taxon>Oxalobacteraceae</taxon>
        <taxon>Telluria group</taxon>
        <taxon>Pseudoduganella</taxon>
    </lineage>
</organism>
<dbReference type="Proteomes" id="UP000619512">
    <property type="component" value="Unassembled WGS sequence"/>
</dbReference>
<evidence type="ECO:0000256" key="1">
    <source>
        <dbReference type="SAM" id="MobiDB-lite"/>
    </source>
</evidence>
<reference evidence="3" key="2">
    <citation type="submission" date="2022-12" db="EMBL/GenBank/DDBJ databases">
        <authorList>
            <person name="Sun Q."/>
            <person name="Kim S."/>
        </authorList>
    </citation>
    <scope>NUCLEOTIDE SEQUENCE</scope>
    <source>
        <strain evidence="3">KCTC 12344</strain>
    </source>
</reference>